<evidence type="ECO:0000313" key="1">
    <source>
        <dbReference type="EMBL" id="CDG83555.1"/>
    </source>
</evidence>
<dbReference type="EMBL" id="HG322949">
    <property type="protein sequence ID" value="CDG83555.1"/>
    <property type="molecule type" value="Genomic_DNA"/>
</dbReference>
<reference evidence="1 2" key="1">
    <citation type="journal article" date="2015" name="Genome Announc.">
        <title>Genome Sequence of Mushroom Soft-Rot Pathogen Janthinobacterium agaricidamnosum.</title>
        <authorList>
            <person name="Graupner K."/>
            <person name="Lackner G."/>
            <person name="Hertweck C."/>
        </authorList>
    </citation>
    <scope>NUCLEOTIDE SEQUENCE [LARGE SCALE GENOMIC DNA]</scope>
    <source>
        <strain evidence="2">NBRC 102515 / DSM 9628</strain>
    </source>
</reference>
<dbReference type="HOGENOM" id="CLU_2973372_0_0_4"/>
<protein>
    <submittedName>
        <fullName evidence="1">Uncharacterized protein</fullName>
    </submittedName>
</protein>
<proteinExistence type="predicted"/>
<name>W0V7J2_9BURK</name>
<sequence>MVQAAVHQCHQAGAEFAAQLAGQLQAARSTTYDHDFAMQTTSHGLPVKTAQCVAADAY</sequence>
<accession>W0V7J2</accession>
<dbReference type="KEGG" id="jag:GJA_2929"/>
<organism evidence="1 2">
    <name type="scientific">Janthinobacterium agaricidamnosum NBRC 102515 = DSM 9628</name>
    <dbReference type="NCBI Taxonomy" id="1349767"/>
    <lineage>
        <taxon>Bacteria</taxon>
        <taxon>Pseudomonadati</taxon>
        <taxon>Pseudomonadota</taxon>
        <taxon>Betaproteobacteria</taxon>
        <taxon>Burkholderiales</taxon>
        <taxon>Oxalobacteraceae</taxon>
        <taxon>Janthinobacterium</taxon>
    </lineage>
</organism>
<keyword evidence="2" id="KW-1185">Reference proteome</keyword>
<evidence type="ECO:0000313" key="2">
    <source>
        <dbReference type="Proteomes" id="UP000027604"/>
    </source>
</evidence>
<dbReference type="Proteomes" id="UP000027604">
    <property type="component" value="Chromosome I"/>
</dbReference>
<dbReference type="AlphaFoldDB" id="W0V7J2"/>
<gene>
    <name evidence="1" type="ORF">GJA_2929</name>
</gene>
<dbReference type="PATRIC" id="fig|1349767.4.peg.4641"/>